<reference evidence="2" key="1">
    <citation type="journal article" date="2020" name="mSystems">
        <title>Genome- and Community-Level Interaction Insights into Carbon Utilization and Element Cycling Functions of Hydrothermarchaeota in Hydrothermal Sediment.</title>
        <authorList>
            <person name="Zhou Z."/>
            <person name="Liu Y."/>
            <person name="Xu W."/>
            <person name="Pan J."/>
            <person name="Luo Z.H."/>
            <person name="Li M."/>
        </authorList>
    </citation>
    <scope>NUCLEOTIDE SEQUENCE [LARGE SCALE GENOMIC DNA]</scope>
    <source>
        <strain evidence="2">SpSt-885</strain>
    </source>
</reference>
<evidence type="ECO:0000256" key="1">
    <source>
        <dbReference type="SAM" id="MobiDB-lite"/>
    </source>
</evidence>
<gene>
    <name evidence="2" type="ORF">ENW83_02585</name>
</gene>
<proteinExistence type="predicted"/>
<dbReference type="Pfam" id="PF10051">
    <property type="entry name" value="DUF2286"/>
    <property type="match status" value="1"/>
</dbReference>
<protein>
    <submittedName>
        <fullName evidence="2">DUF2286 domain-containing protein</fullName>
    </submittedName>
</protein>
<dbReference type="InterPro" id="IPR017006">
    <property type="entry name" value="UCP032756"/>
</dbReference>
<comment type="caution">
    <text evidence="2">The sequence shown here is derived from an EMBL/GenBank/DDBJ whole genome shotgun (WGS) entry which is preliminary data.</text>
</comment>
<sequence length="159" mass="18364">MSPEKQRCLVIQAHSGKIKKKEVVEGQLEDIVKEVAKNLLINDWLPTFSDFMILRDSIEIEVKVGADREIIAKYKEHGLKRTGKDTLTSNLPIYLIVYESLKVSEDKYHDRGVAVVAPYIREDDVKILEELLEETTRKPSLEELAKEEEELPLNEEEEE</sequence>
<organism evidence="2">
    <name type="scientific">Fervidicoccus fontis</name>
    <dbReference type="NCBI Taxonomy" id="683846"/>
    <lineage>
        <taxon>Archaea</taxon>
        <taxon>Thermoproteota</taxon>
        <taxon>Thermoprotei</taxon>
        <taxon>Fervidicoccales</taxon>
        <taxon>Fervidicoccaceae</taxon>
        <taxon>Fervidicoccus</taxon>
    </lineage>
</organism>
<accession>A0A7J3SKD0</accession>
<evidence type="ECO:0000313" key="2">
    <source>
        <dbReference type="EMBL" id="HGZ60080.1"/>
    </source>
</evidence>
<dbReference type="AlphaFoldDB" id="A0A7J3SKD0"/>
<feature type="region of interest" description="Disordered" evidence="1">
    <location>
        <begin position="138"/>
        <end position="159"/>
    </location>
</feature>
<feature type="compositionally biased region" description="Acidic residues" evidence="1">
    <location>
        <begin position="145"/>
        <end position="159"/>
    </location>
</feature>
<dbReference type="EMBL" id="DTLS01000073">
    <property type="protein sequence ID" value="HGZ60080.1"/>
    <property type="molecule type" value="Genomic_DNA"/>
</dbReference>
<name>A0A7J3SKD0_9CREN</name>